<dbReference type="InterPro" id="IPR050883">
    <property type="entry name" value="PNGase"/>
</dbReference>
<evidence type="ECO:0000259" key="3">
    <source>
        <dbReference type="Pfam" id="PF17678"/>
    </source>
</evidence>
<evidence type="ECO:0000259" key="2">
    <source>
        <dbReference type="Pfam" id="PF07971"/>
    </source>
</evidence>
<dbReference type="InterPro" id="IPR005887">
    <property type="entry name" value="GH92_a_mannosidase_put"/>
</dbReference>
<sequence>MPGKTPINKLAILLAGVAAFTPTQAADPAEFDVLKYVDPLIGTANGGHVFAGATLPFGMAKAVADVTGDNQGGFASDGSKIIGFSHMHDSGTGGSPSLGNFPLFPHPGCPGNNFESCQYNKGTRAVNSINGSEKASPGYFSVVLETGVQGEATVTEHTALYRFMFPNGTSGTEEPAQPLIQAELSDLPNSFRKGEIAVDNATGRITGNGTFAPSFGSGTYNAHFCADFSGATIVNTGVYRYNEAGLTPKRLLVNSQMQSDGPFGAWVQFQPPKGAGRILARVGLSFISIEQACQNAEREIPEFDFNGVKKAAEAAWRTKLGVMTIDAGNASTALQKVFWSGAYRTFISPQDYTGENPLWTSQEPYFDSFYCIWDSFRTIHPLLTILDPQAQTLMIRSLLDVYRHEGWLPDCRMSLCKGYTQGGSNADVVLADALVKGLTADIDWETAYAAVVKDAEREPKNWDLEGRGGLRSWKKLHYIPVDDVDKDGTGLHTRSISRTVEYAYNDFCIAQMAQKFGKAADYKKYAKRSTYWKNLFKEDLGYQDPLLCSPLLDFTGCYLTSTGHETYEGSAWLYTFYAPHDMASLIQTLGGAKPFARRLLALHRTPGLLYMGDEQAFLTVYLGHYAGRPDLASSLAHRYIPHQFNATRAGIPGNDDSGAMGSFAVFAMLGLFPVAGQDVYLVSAPFFREASITNPLTNRTATIRARNWDPKSKARFVVEASLNGEPWSANWISHRFFAEGGVLELVLGETKGSWGTQEADLPPSLSL</sequence>
<dbReference type="InterPro" id="IPR014718">
    <property type="entry name" value="GH-type_carb-bd"/>
</dbReference>
<dbReference type="PANTHER" id="PTHR12143">
    <property type="entry name" value="PEPTIDE N-GLYCANASE PNGASE -RELATED"/>
    <property type="match status" value="1"/>
</dbReference>
<keyword evidence="1" id="KW-0732">Signal</keyword>
<dbReference type="Gene3D" id="3.30.2080.10">
    <property type="entry name" value="GH92 mannosidase domain"/>
    <property type="match status" value="1"/>
</dbReference>
<proteinExistence type="predicted"/>
<dbReference type="SUPFAM" id="SSF48208">
    <property type="entry name" value="Six-hairpin glycosidases"/>
    <property type="match status" value="1"/>
</dbReference>
<evidence type="ECO:0000313" key="5">
    <source>
        <dbReference type="Proteomes" id="UP000799438"/>
    </source>
</evidence>
<dbReference type="GO" id="GO:0005634">
    <property type="term" value="C:nucleus"/>
    <property type="evidence" value="ECO:0007669"/>
    <property type="project" value="TreeGrafter"/>
</dbReference>
<protein>
    <submittedName>
        <fullName evidence="4">Glycoside hydrolase family 92 protein</fullName>
    </submittedName>
</protein>
<keyword evidence="4" id="KW-0378">Hydrolase</keyword>
<dbReference type="EMBL" id="ML995502">
    <property type="protein sequence ID" value="KAF2137511.1"/>
    <property type="molecule type" value="Genomic_DNA"/>
</dbReference>
<dbReference type="InterPro" id="IPR012939">
    <property type="entry name" value="Glyco_hydro_92"/>
</dbReference>
<dbReference type="FunFam" id="1.20.1050.60:FF:000002">
    <property type="entry name" value="Glycosyl hydrolase family 92"/>
    <property type="match status" value="1"/>
</dbReference>
<dbReference type="AlphaFoldDB" id="A0A6A6B443"/>
<gene>
    <name evidence="4" type="ORF">K452DRAFT_321749</name>
</gene>
<dbReference type="GeneID" id="54301922"/>
<keyword evidence="5" id="KW-1185">Reference proteome</keyword>
<dbReference type="InterPro" id="IPR008928">
    <property type="entry name" value="6-hairpin_glycosidase_sf"/>
</dbReference>
<dbReference type="Gene3D" id="2.70.98.10">
    <property type="match status" value="1"/>
</dbReference>
<dbReference type="Proteomes" id="UP000799438">
    <property type="component" value="Unassembled WGS sequence"/>
</dbReference>
<dbReference type="Pfam" id="PF17678">
    <property type="entry name" value="Glyco_hydro_92N"/>
    <property type="match status" value="1"/>
</dbReference>
<dbReference type="GO" id="GO:0000224">
    <property type="term" value="F:peptide-N4-(N-acetyl-beta-glucosaminyl)asparagine amidase activity"/>
    <property type="evidence" value="ECO:0007669"/>
    <property type="project" value="TreeGrafter"/>
</dbReference>
<dbReference type="Gene3D" id="1.20.1610.10">
    <property type="entry name" value="alpha-1,2-mannosidases domains"/>
    <property type="match status" value="1"/>
</dbReference>
<dbReference type="RefSeq" id="XP_033393226.1">
    <property type="nucleotide sequence ID" value="XM_033544426.1"/>
</dbReference>
<reference evidence="4" key="1">
    <citation type="journal article" date="2020" name="Stud. Mycol.">
        <title>101 Dothideomycetes genomes: a test case for predicting lifestyles and emergence of pathogens.</title>
        <authorList>
            <person name="Haridas S."/>
            <person name="Albert R."/>
            <person name="Binder M."/>
            <person name="Bloem J."/>
            <person name="Labutti K."/>
            <person name="Salamov A."/>
            <person name="Andreopoulos B."/>
            <person name="Baker S."/>
            <person name="Barry K."/>
            <person name="Bills G."/>
            <person name="Bluhm B."/>
            <person name="Cannon C."/>
            <person name="Castanera R."/>
            <person name="Culley D."/>
            <person name="Daum C."/>
            <person name="Ezra D."/>
            <person name="Gonzalez J."/>
            <person name="Henrissat B."/>
            <person name="Kuo A."/>
            <person name="Liang C."/>
            <person name="Lipzen A."/>
            <person name="Lutzoni F."/>
            <person name="Magnuson J."/>
            <person name="Mondo S."/>
            <person name="Nolan M."/>
            <person name="Ohm R."/>
            <person name="Pangilinan J."/>
            <person name="Park H.-J."/>
            <person name="Ramirez L."/>
            <person name="Alfaro M."/>
            <person name="Sun H."/>
            <person name="Tritt A."/>
            <person name="Yoshinaga Y."/>
            <person name="Zwiers L.-H."/>
            <person name="Turgeon B."/>
            <person name="Goodwin S."/>
            <person name="Spatafora J."/>
            <person name="Crous P."/>
            <person name="Grigoriev I."/>
        </authorList>
    </citation>
    <scope>NUCLEOTIDE SEQUENCE</scope>
    <source>
        <strain evidence="4">CBS 121167</strain>
    </source>
</reference>
<dbReference type="GO" id="GO:0005975">
    <property type="term" value="P:carbohydrate metabolic process"/>
    <property type="evidence" value="ECO:0007669"/>
    <property type="project" value="InterPro"/>
</dbReference>
<feature type="chain" id="PRO_5025362620" evidence="1">
    <location>
        <begin position="26"/>
        <end position="767"/>
    </location>
</feature>
<dbReference type="GO" id="GO:0005829">
    <property type="term" value="C:cytosol"/>
    <property type="evidence" value="ECO:0007669"/>
    <property type="project" value="TreeGrafter"/>
</dbReference>
<dbReference type="GO" id="GO:0006516">
    <property type="term" value="P:glycoprotein catabolic process"/>
    <property type="evidence" value="ECO:0007669"/>
    <property type="project" value="TreeGrafter"/>
</dbReference>
<feature type="domain" description="Glycosyl hydrolase family 92" evidence="2">
    <location>
        <begin position="291"/>
        <end position="748"/>
    </location>
</feature>
<feature type="signal peptide" evidence="1">
    <location>
        <begin position="1"/>
        <end position="25"/>
    </location>
</feature>
<evidence type="ECO:0000313" key="4">
    <source>
        <dbReference type="EMBL" id="KAF2137511.1"/>
    </source>
</evidence>
<dbReference type="Pfam" id="PF07971">
    <property type="entry name" value="Glyco_hydro_92"/>
    <property type="match status" value="1"/>
</dbReference>
<dbReference type="PANTHER" id="PTHR12143:SF42">
    <property type="entry name" value="PUTATIVE SUBFAMILY (AFU_ORTHOLOGUE AFUA_6G13760)-RELATED"/>
    <property type="match status" value="1"/>
</dbReference>
<evidence type="ECO:0000256" key="1">
    <source>
        <dbReference type="SAM" id="SignalP"/>
    </source>
</evidence>
<feature type="domain" description="Glycosyl hydrolase family 92 N-terminal" evidence="3">
    <location>
        <begin position="36"/>
        <end position="285"/>
    </location>
</feature>
<accession>A0A6A6B443</accession>
<name>A0A6A6B443_9PEZI</name>
<dbReference type="GO" id="GO:0030246">
    <property type="term" value="F:carbohydrate binding"/>
    <property type="evidence" value="ECO:0007669"/>
    <property type="project" value="InterPro"/>
</dbReference>
<dbReference type="OrthoDB" id="449263at2759"/>
<dbReference type="InterPro" id="IPR041371">
    <property type="entry name" value="GH92_N"/>
</dbReference>
<dbReference type="NCBIfam" id="TIGR01180">
    <property type="entry name" value="aman2_put"/>
    <property type="match status" value="1"/>
</dbReference>
<dbReference type="FunFam" id="2.70.98.10:FF:000010">
    <property type="entry name" value="Alpha-1,2-mannosidase family protein"/>
    <property type="match status" value="1"/>
</dbReference>
<organism evidence="4 5">
    <name type="scientific">Aplosporella prunicola CBS 121167</name>
    <dbReference type="NCBI Taxonomy" id="1176127"/>
    <lineage>
        <taxon>Eukaryota</taxon>
        <taxon>Fungi</taxon>
        <taxon>Dikarya</taxon>
        <taxon>Ascomycota</taxon>
        <taxon>Pezizomycotina</taxon>
        <taxon>Dothideomycetes</taxon>
        <taxon>Dothideomycetes incertae sedis</taxon>
        <taxon>Botryosphaeriales</taxon>
        <taxon>Aplosporellaceae</taxon>
        <taxon>Aplosporella</taxon>
    </lineage>
</organism>
<dbReference type="Gene3D" id="1.20.1050.60">
    <property type="entry name" value="alpha-1,2-mannosidase"/>
    <property type="match status" value="1"/>
</dbReference>